<keyword evidence="2" id="KW-1133">Transmembrane helix</keyword>
<keyword evidence="4" id="KW-1185">Reference proteome</keyword>
<dbReference type="OMA" id="KQTMLFY"/>
<comment type="caution">
    <text evidence="3">The sequence shown here is derived from an EMBL/GenBank/DDBJ whole genome shotgun (WGS) entry which is preliminary data.</text>
</comment>
<accession>A0A1J1GWW6</accession>
<dbReference type="VEuPathDB" id="PlasmoDB:PGAL8A_00433200"/>
<dbReference type="GeneID" id="39732864"/>
<dbReference type="RefSeq" id="XP_028529555.1">
    <property type="nucleotide sequence ID" value="XM_028673064.1"/>
</dbReference>
<evidence type="ECO:0000313" key="4">
    <source>
        <dbReference type="Proteomes" id="UP000220797"/>
    </source>
</evidence>
<keyword evidence="2" id="KW-0812">Transmembrane</keyword>
<evidence type="ECO:0000313" key="3">
    <source>
        <dbReference type="EMBL" id="CRG96751.1"/>
    </source>
</evidence>
<dbReference type="OrthoDB" id="377415at2759"/>
<evidence type="ECO:0000256" key="1">
    <source>
        <dbReference type="SAM" id="Coils"/>
    </source>
</evidence>
<sequence>MDNETPKNLLNNYILRENNKFDNLNKIKEKEDGYTFLMNTLNLCKDISNENVFYIIIENINTYIDKLKKEKKFYDFIFSYNGVIEEYYSLNEEYIIFTKIIENLNSLDIIELFITFNFNKKLFDILLFSYNELHLIEIKKIYYILFELIYVLIENLTYYMEENTFSGELIDKMFLSNDLKYINKKQINNIYTYINEKSCDYMNMIFSLLEFFLDLIDKIYDYILNSNIDCNNYINDLIIIKKDIYEKIDNNPNERHHLDLCRKELNSAKINDILINNIYFKKRENTHYDDIIENYTSIEKKDNENKSTDKEKKLLDCTFICNYEDNVVLIKNNSNDNNGDVEERKKKSSFAFEIKLININLNLLKIIICTLFKAKKVTHYMNEKISKRFFYVFNEMINDIIRSLYKKKHVLFLDYFFSDILKNVSLLVFYYNENIEDAPKQTMLFYKSLNKVIDQVSIYLHNRKIFYELNYDKKITKNFFNIRKFLYNFDKTYYILFYLFYTIIEKTNRLNNEIFLFFCSEIISKIENDEEKKVNIGDLEEKEEIIKLKLEKLYLNKKFLISYRNEKKEKSINRIITIFIFLEKKIKKYFCFFKYIFSFIWNKFKKRKKKKKKNILSDFDLIRKKIKYVLLDIFIKFTDALVIYKYCFNENSDVNVRVSFFDEFHLYMKSVQQIIFTTFTFAPDDIIEKIDKYSKNKSKLVKYNIDQNEFVEFNKKLYYFYELNNIENNNLRNKEKNTINISDNFINRKKNISEEGEYEYNIYKGDNVSYHENDNTNTNKENICKLYSSIEQIMKYDFQNCKKMENPNNFIEFDMIGLNVLSVIFMNIMKEIINNKYKFAYFKKSIIHIELVKKLLYVLINNNNNNITDNINDFKEKKIFANKEKKDLDNYFFFPYEFLSSIIISQLKCFVNNNLNNYKIFIIFLEFLFYISSSINPFFFYISKKLWEFLGYFINKNNDTESLSALLHILFYLISDKEKNNVLKSNEIIFHKKKKTNSKQYFLFLFLKNQIVLNRNGKNYLFFFHIFLKNINSEELISTVMKSFFYKYHINLQYSLNILLKYLNAYEQKVEKREKEDNEKKEFNNEKNEKKTINENIEINNIEYKNSHNVNVSLSKNVFQKNMENDEVIDENRIISIFIYFDIIKILPKRFLHFINDINLMKEFQNFFYFLIYLYDEFKLLEKRNEKYIHTKIFNKIKIMNEQYYYNCAKIYFPMITSSLISHFVFSLLNENSFLSNFRIIKFYENFFSNKNLYTLCNNYIYIKILNESFIILLYLKKNEKYLNDFEMANDKKNEIKESEKGDSENLLEFENSMSNIKAYTTNNNKIDGNLNIFSCLFKVYIIFVEEYSYFFFSSMMVLIKNDIILNEYDFINFYKNVHDNLKNKEKYSPSFKYLMLSILEYFFNKKNTILDNESTESTTVDKKENIKLLHDRKNFLNIFFQNCSSSQLLSNFYLKNELSKFLQKNLKNISSENDVENLSDLLLVNLHIWTNI</sequence>
<gene>
    <name evidence="3" type="ORF">PGAL8A_00433200</name>
</gene>
<dbReference type="Proteomes" id="UP000220797">
    <property type="component" value="Unassembled WGS sequence"/>
</dbReference>
<feature type="transmembrane region" description="Helical" evidence="2">
    <location>
        <begin position="810"/>
        <end position="829"/>
    </location>
</feature>
<proteinExistence type="predicted"/>
<protein>
    <submittedName>
        <fullName evidence="3">Uncharacterized protein</fullName>
    </submittedName>
</protein>
<evidence type="ECO:0000256" key="2">
    <source>
        <dbReference type="SAM" id="Phobius"/>
    </source>
</evidence>
<keyword evidence="2" id="KW-0472">Membrane</keyword>
<organism evidence="3 4">
    <name type="scientific">Plasmodium gallinaceum</name>
    <dbReference type="NCBI Taxonomy" id="5849"/>
    <lineage>
        <taxon>Eukaryota</taxon>
        <taxon>Sar</taxon>
        <taxon>Alveolata</taxon>
        <taxon>Apicomplexa</taxon>
        <taxon>Aconoidasida</taxon>
        <taxon>Haemosporida</taxon>
        <taxon>Plasmodiidae</taxon>
        <taxon>Plasmodium</taxon>
        <taxon>Plasmodium (Haemamoeba)</taxon>
    </lineage>
</organism>
<reference evidence="3" key="1">
    <citation type="submission" date="2015-04" db="EMBL/GenBank/DDBJ databases">
        <authorList>
            <consortium name="Pathogen Informatics"/>
        </authorList>
    </citation>
    <scope>NUCLEOTIDE SEQUENCE [LARGE SCALE GENOMIC DNA]</scope>
    <source>
        <strain evidence="3">8A</strain>
    </source>
</reference>
<dbReference type="EMBL" id="CVMV01000070">
    <property type="protein sequence ID" value="CRG96751.1"/>
    <property type="molecule type" value="Genomic_DNA"/>
</dbReference>
<feature type="coiled-coil region" evidence="1">
    <location>
        <begin position="1056"/>
        <end position="1100"/>
    </location>
</feature>
<feature type="transmembrane region" description="Helical" evidence="2">
    <location>
        <begin position="920"/>
        <end position="942"/>
    </location>
</feature>
<name>A0A1J1GWW6_PLAGA</name>
<keyword evidence="1" id="KW-0175">Coiled coil</keyword>